<dbReference type="GO" id="GO:0043171">
    <property type="term" value="P:peptide catabolic process"/>
    <property type="evidence" value="ECO:0007669"/>
    <property type="project" value="TreeGrafter"/>
</dbReference>
<dbReference type="InterPro" id="IPR028889">
    <property type="entry name" value="USP"/>
</dbReference>
<feature type="domain" description="USP" evidence="8">
    <location>
        <begin position="1623"/>
        <end position="2429"/>
    </location>
</feature>
<evidence type="ECO:0000256" key="1">
    <source>
        <dbReference type="ARBA" id="ARBA00007261"/>
    </source>
</evidence>
<dbReference type="InterPro" id="IPR018200">
    <property type="entry name" value="USP_CS"/>
</dbReference>
<dbReference type="InterPro" id="IPR007863">
    <property type="entry name" value="Peptidase_M16_C"/>
</dbReference>
<dbReference type="CDD" id="cd02674">
    <property type="entry name" value="Peptidase_C19R"/>
    <property type="match status" value="1"/>
</dbReference>
<dbReference type="Gene3D" id="3.90.70.10">
    <property type="entry name" value="Cysteine proteinases"/>
    <property type="match status" value="2"/>
</dbReference>
<proteinExistence type="inferred from homology"/>
<dbReference type="PROSITE" id="PS00973">
    <property type="entry name" value="USP_2"/>
    <property type="match status" value="1"/>
</dbReference>
<dbReference type="Proteomes" id="UP001327957">
    <property type="component" value="Unassembled WGS sequence"/>
</dbReference>
<dbReference type="Gene3D" id="3.30.830.10">
    <property type="entry name" value="Metalloenzyme, LuxS/M16 peptidase-like"/>
    <property type="match status" value="4"/>
</dbReference>
<dbReference type="InterPro" id="IPR001394">
    <property type="entry name" value="Peptidase_C19_UCH"/>
</dbReference>
<evidence type="ECO:0000313" key="11">
    <source>
        <dbReference type="Proteomes" id="UP001327957"/>
    </source>
</evidence>
<feature type="compositionally biased region" description="Polar residues" evidence="7">
    <location>
        <begin position="2108"/>
        <end position="2118"/>
    </location>
</feature>
<dbReference type="GO" id="GO:0051603">
    <property type="term" value="P:proteolysis involved in protein catabolic process"/>
    <property type="evidence" value="ECO:0007669"/>
    <property type="project" value="TreeGrafter"/>
</dbReference>
<dbReference type="EMBL" id="JASAOK010000047">
    <property type="protein sequence ID" value="KAK6210113.1"/>
    <property type="molecule type" value="Genomic_DNA"/>
</dbReference>
<dbReference type="GO" id="GO:0016579">
    <property type="term" value="P:protein deubiquitination"/>
    <property type="evidence" value="ECO:0007669"/>
    <property type="project" value="InterPro"/>
</dbReference>
<comment type="similarity">
    <text evidence="1">Belongs to the peptidase M16 family.</text>
</comment>
<feature type="region of interest" description="Disordered" evidence="7">
    <location>
        <begin position="1577"/>
        <end position="1621"/>
    </location>
</feature>
<feature type="compositionally biased region" description="Polar residues" evidence="7">
    <location>
        <begin position="1577"/>
        <end position="1586"/>
    </location>
</feature>
<keyword evidence="3" id="KW-0479">Metal-binding</keyword>
<feature type="region of interest" description="Disordered" evidence="7">
    <location>
        <begin position="1147"/>
        <end position="1251"/>
    </location>
</feature>
<evidence type="ECO:0000256" key="3">
    <source>
        <dbReference type="ARBA" id="ARBA00022723"/>
    </source>
</evidence>
<feature type="compositionally biased region" description="Low complexity" evidence="7">
    <location>
        <begin position="1590"/>
        <end position="1604"/>
    </location>
</feature>
<dbReference type="InterPro" id="IPR054734">
    <property type="entry name" value="PqqF-like_C_4"/>
</dbReference>
<dbReference type="InterPro" id="IPR035927">
    <property type="entry name" value="DUSP-like_sf"/>
</dbReference>
<dbReference type="Pfam" id="PF00675">
    <property type="entry name" value="Peptidase_M16"/>
    <property type="match status" value="1"/>
</dbReference>
<feature type="compositionally biased region" description="Polar residues" evidence="7">
    <location>
        <begin position="1055"/>
        <end position="1065"/>
    </location>
</feature>
<dbReference type="PROSITE" id="PS00972">
    <property type="entry name" value="USP_1"/>
    <property type="match status" value="1"/>
</dbReference>
<dbReference type="GO" id="GO:0005739">
    <property type="term" value="C:mitochondrion"/>
    <property type="evidence" value="ECO:0007669"/>
    <property type="project" value="TreeGrafter"/>
</dbReference>
<feature type="region of interest" description="Disordered" evidence="7">
    <location>
        <begin position="1"/>
        <end position="26"/>
    </location>
</feature>
<dbReference type="Pfam" id="PF16187">
    <property type="entry name" value="Peptidase_M16_M"/>
    <property type="match status" value="1"/>
</dbReference>
<reference evidence="10 11" key="1">
    <citation type="submission" date="2023-04" db="EMBL/GenBank/DDBJ databases">
        <title>Colletotrichum tabacum stain YC1 causing leaf anthracnose on Nicotiana tabacum(L.) cv.</title>
        <authorList>
            <person name="Ji Z."/>
            <person name="Wang M."/>
            <person name="Zhang J."/>
            <person name="Wang N."/>
            <person name="Zhou Z."/>
        </authorList>
    </citation>
    <scope>NUCLEOTIDE SEQUENCE [LARGE SCALE GENOMIC DNA]</scope>
    <source>
        <strain evidence="10 11">YC1</strain>
    </source>
</reference>
<dbReference type="GO" id="GO:0004222">
    <property type="term" value="F:metalloendopeptidase activity"/>
    <property type="evidence" value="ECO:0007669"/>
    <property type="project" value="TreeGrafter"/>
</dbReference>
<dbReference type="GO" id="GO:0046872">
    <property type="term" value="F:metal ion binding"/>
    <property type="evidence" value="ECO:0007669"/>
    <property type="project" value="UniProtKB-KW"/>
</dbReference>
<dbReference type="InterPro" id="IPR050626">
    <property type="entry name" value="Peptidase_M16"/>
</dbReference>
<evidence type="ECO:0000313" key="10">
    <source>
        <dbReference type="EMBL" id="KAK6210113.1"/>
    </source>
</evidence>
<gene>
    <name evidence="10" type="ORF">QIS74_11697</name>
</gene>
<dbReference type="InterPro" id="IPR011249">
    <property type="entry name" value="Metalloenz_LuxS/M16"/>
</dbReference>
<protein>
    <submittedName>
        <fullName evidence="10">Ubiquitin carboxyl-terminal hydrolase</fullName>
    </submittedName>
</protein>
<dbReference type="InterPro" id="IPR011765">
    <property type="entry name" value="Pept_M16_N"/>
</dbReference>
<dbReference type="SUPFAM" id="SSF63411">
    <property type="entry name" value="LuxS/MPP-like metallohydrolase"/>
    <property type="match status" value="4"/>
</dbReference>
<feature type="compositionally biased region" description="Acidic residues" evidence="7">
    <location>
        <begin position="2450"/>
        <end position="2461"/>
    </location>
</feature>
<dbReference type="PANTHER" id="PTHR43690">
    <property type="entry name" value="NARDILYSIN"/>
    <property type="match status" value="1"/>
</dbReference>
<evidence type="ECO:0000256" key="6">
    <source>
        <dbReference type="ARBA" id="ARBA00023049"/>
    </source>
</evidence>
<dbReference type="Gene3D" id="3.30.2230.10">
    <property type="entry name" value="DUSP-like"/>
    <property type="match status" value="1"/>
</dbReference>
<keyword evidence="11" id="KW-1185">Reference proteome</keyword>
<dbReference type="SUPFAM" id="SSF54001">
    <property type="entry name" value="Cysteine proteinases"/>
    <property type="match status" value="1"/>
</dbReference>
<feature type="domain" description="DUSP" evidence="9">
    <location>
        <begin position="1266"/>
        <end position="1385"/>
    </location>
</feature>
<dbReference type="PANTHER" id="PTHR43690:SF18">
    <property type="entry name" value="INSULIN-DEGRADING ENZYME-RELATED"/>
    <property type="match status" value="1"/>
</dbReference>
<evidence type="ECO:0000256" key="4">
    <source>
        <dbReference type="ARBA" id="ARBA00022801"/>
    </source>
</evidence>
<dbReference type="Pfam" id="PF05193">
    <property type="entry name" value="Peptidase_M16_C"/>
    <property type="match status" value="1"/>
</dbReference>
<feature type="region of interest" description="Disordered" evidence="7">
    <location>
        <begin position="1013"/>
        <end position="1065"/>
    </location>
</feature>
<evidence type="ECO:0000256" key="7">
    <source>
        <dbReference type="SAM" id="MobiDB-lite"/>
    </source>
</evidence>
<evidence type="ECO:0000256" key="2">
    <source>
        <dbReference type="ARBA" id="ARBA00022670"/>
    </source>
</evidence>
<feature type="compositionally biased region" description="Basic residues" evidence="7">
    <location>
        <begin position="2155"/>
        <end position="2189"/>
    </location>
</feature>
<dbReference type="FunFam" id="3.30.830.10:FF:000003">
    <property type="entry name" value="Insulin-degrading enzyme"/>
    <property type="match status" value="1"/>
</dbReference>
<sequence length="2671" mass="297927">MTNTDTAAAGHLDGSVPHRELRPQPPVERVTDQLETPSLDDRTYRVVRLSNKLEALLVHDPETDKASAALDCNVGNFSDEEDMPGMAHAVEHLLFMGTKKFPIENEYSQYLSNNSGSSNAYTGATSTNYFFDVSAKPANDQEPTAENPSPFKGALDRFAQFFIEPLFLESTLDRELRAVDSENKKNLQNDQWRLHQLEKSLSNPKHPFCHFSTGNLDVLKDQPESKGINVRAKFMEFHDKHYSANRMKLVVLGREPLDVLEQWVAEFFSGVQNKDLAPNRWEDEVPFREAELGVQVFAKPVMDSRELNLFFPFLDEENMYESQPSRYVSHLIGHEGPGSIMAYVKEKGWANGLSAGAYPVCPGSPGIFDCQIRLTEEGLKNYKEIVKVFFQYVALLREAPPQEWIFDEQKGMADVDFKFKQKTPASRFTSKISSVMQKPLPREWLLSGYSRLRKFDSNLIEKGLACLRPDNFRMTIVSQKFPGDWNQKEKWYGTEFRHEKIPEDFMAEIKKAVSSSASERLAELHLPHKNNFIPTKLEVEKKEVKEPALSPRVVRNDSLARTWFKKDDTFWVPKANLVISCRNPNIYSTAENAVKARFFTDLVRDALEAYSYDAELAGLQYSVSLDARGLFLDLSGYNDKLAVLLEQVLITIRDLKIRDERFDIIKERLNRGYNNWELQQPFSQVSDYTTWLNSERDFVVEEYLAELPSVTAEDVRQFKKQMLSQIHIESYVHGNLYKEDALKLTDMVENILKPRVLPRPQWPVIRSLVFPPGSNYVYKKTLKDPANVNHCIEVWLYVGDKGDRLVRAKTMLLDQMCHEPAFDQLRTKEQLGYVVFSGVRSFSTTYGFRFIIQSERTPEYLESRIEAFLNLFSNTLDSMSDADFEGHKRSLIVRRLEKLKNLDQESSRHWTQIASEYYDFELPQQDAAHIKTLTKTDMVEFFQRYIKPGSTTRAKLSVHLRAQATAPAKEGAEAKVNGVAKEVELQPAGDVKPPTLIEDVSPAATPELQRQLAFTTSSSKKRKLSRNRARNHNDDISPTSSPDTVLPSCEPNDDPSFSFSATSTDGCSTPTYLRSDSYPASSLPARLQQTSSLVSADYASSTASSPCGVADLSIDSDRGGDISGAETGTALTSFSARSRSPFNVSRRAIMTSDANPHQRSSSPLKRRASTMDPDADVSMKEEDVDMAASAQSSTTTNEAATEGAQPVPAESEHHLPRAMSVDLPDKASNGGPSASRDDGKHDSATATVRGGPSLLTEAAAVAAALPPLEDQIKTIQTLLKAFNDEPPKVGDVAYVVSRSWVDKALALGRDPKLAKKETTNEPLGPVDNADLVLEVLPQPNGDDFVRMKPGTSMEECELFPEDAWTLVSEWYGVKDGQRPILRRAINAAPDATSQANIIFELNPPVFTIHRLWSLASPVPVDDELKSKKPLVLVRSASTPYNHFFKEMKQLTGVSLDRRMRVWQITTQQPAAQDPPPSSALTPPDSPNPDTDAGRSSDPWQRLLVEVPSFTKLGGGDRQVVPAVDNTVNPNYNGSSPLSVHGLMQDMTLVIDEEIAKNSWVSNYFKGGKNDKIIASRGSATSLTTQGKAGGSSSSGRSSPAPSGPVTRGRTQQKKKPGRGLGAVGLQNLGNTCYMNSALQCVRSVEELTKYFLTDEYKVELNKANPLGYKGQVAMAYGGLLKEIYAESRGAVSPRDFKNTVGRARSTFQGWGQQDTQEFLGFLLDALQEDLSRIKKKPYIEKPDSTDEMIGNEEAIRKMAEEVWDITRKRDDSVVADLFTGLYKSTLKCPTCDKISITFDPFNNLTLPLPMEDMWSRTVKFYPLNDAPVDIEIELSKHSAIELLKKAVSDKTGVPVELLLGAEEFKSKFFKIYDDNNDVSDEIQTNDMPTFHELEMSPTNFPPKTKKMGTPSSMLDISEEPWVDPLSERMVVTVLHRKKNGGNTYRMRGDDIASPPHFIVLTPEEARSEDAIRRKVLERVATFSTWSGFEDADEGADADMVITSQSDADSSGDSKIVSNSVEGEDDLVNVSIGAGEQQQTARRSLKQFNTRRPKWTDPKEYLQPELQNLFDLSYFAEGNDSGPPTGWSSVDDSRTFRPLSSRAPETEQDSNSPGSTNGADSERDSASETQSPLSVEEQTRMAEESEEEDGPVRVIKPTRGRGNHKVGGARRKFNKGNKTYGKKGGKRRNKDARSSKEQSFQVVDVEPQPSPLDDVRGGPLVRLGEGIVVDWSEETWDLVFGKDSRDAEDNRGQKTFGDVEKLRDPVLEQKRKSRQARKKQGITLEECLDEFEKAEVLSEQDMWYCPRCKEHRRASKKFDLWKTPDILVVHLKRFSSAGWRRDKLDILVDFPIEGLDLHKRVLCQETGKEEIYDLIAVDDHFGGLGGGHYTAYGRNFVDGQWYNYNDTSVSKTSPESVVTRAAYLLFYRRRSETPLGGPRFKQIFDKFDKAGEEDEEDDTDSGEDQRLVGGSSLTGSSRLGIGAEATHPRGNRGLATSTMSTANRGGDDDDLPPYEGSSSTNVGSDNIQNSIEDEGIGMMDHTDGANGFQAAQPWNWNSLGSADGTNNSLGLEGYGSDDAQPDSSDDREAGNDTDMQFDETMGDYETAQEAPPPPDFGAQVGLSEIQNAAWDRQNKTQVISVPAADDDAASTEAAEIHLDDDVEQQQPSRTRP</sequence>
<dbReference type="Pfam" id="PF00443">
    <property type="entry name" value="UCH"/>
    <property type="match status" value="1"/>
</dbReference>
<keyword evidence="2" id="KW-0645">Protease</keyword>
<dbReference type="InterPro" id="IPR006615">
    <property type="entry name" value="Pept_C19_DUSP"/>
</dbReference>
<feature type="compositionally biased region" description="Polar residues" evidence="7">
    <location>
        <begin position="2493"/>
        <end position="2502"/>
    </location>
</feature>
<feature type="region of interest" description="Disordered" evidence="7">
    <location>
        <begin position="2028"/>
        <end position="2060"/>
    </location>
</feature>
<feature type="region of interest" description="Disordered" evidence="7">
    <location>
        <begin position="2630"/>
        <end position="2671"/>
    </location>
</feature>
<dbReference type="GO" id="GO:0005829">
    <property type="term" value="C:cytosol"/>
    <property type="evidence" value="ECO:0007669"/>
    <property type="project" value="TreeGrafter"/>
</dbReference>
<dbReference type="Pfam" id="PF22456">
    <property type="entry name" value="PqqF-like_C_4"/>
    <property type="match status" value="1"/>
</dbReference>
<dbReference type="PROSITE" id="PS51283">
    <property type="entry name" value="DUSP"/>
    <property type="match status" value="1"/>
</dbReference>
<dbReference type="GO" id="GO:0004843">
    <property type="term" value="F:cysteine-type deubiquitinase activity"/>
    <property type="evidence" value="ECO:0007669"/>
    <property type="project" value="InterPro"/>
</dbReference>
<dbReference type="FunFam" id="3.30.830.10:FF:000005">
    <property type="entry name" value="nardilysin isoform X1"/>
    <property type="match status" value="1"/>
</dbReference>
<feature type="region of interest" description="Disordered" evidence="7">
    <location>
        <begin position="2449"/>
        <end position="2528"/>
    </location>
</feature>
<evidence type="ECO:0000259" key="9">
    <source>
        <dbReference type="PROSITE" id="PS51283"/>
    </source>
</evidence>
<name>A0AAV9SZB1_9PEZI</name>
<dbReference type="PROSITE" id="PS50235">
    <property type="entry name" value="USP_3"/>
    <property type="match status" value="1"/>
</dbReference>
<dbReference type="InterPro" id="IPR032632">
    <property type="entry name" value="Peptidase_M16_M"/>
</dbReference>
<accession>A0AAV9SZB1</accession>
<feature type="compositionally biased region" description="Polar residues" evidence="7">
    <location>
        <begin position="1152"/>
        <end position="1163"/>
    </location>
</feature>
<feature type="compositionally biased region" description="Basic residues" evidence="7">
    <location>
        <begin position="2042"/>
        <end position="2052"/>
    </location>
</feature>
<feature type="compositionally biased region" description="Polar residues" evidence="7">
    <location>
        <begin position="2515"/>
        <end position="2528"/>
    </location>
</feature>
<comment type="caution">
    <text evidence="10">The sequence shown here is derived from an EMBL/GenBank/DDBJ whole genome shotgun (WGS) entry which is preliminary data.</text>
</comment>
<dbReference type="InterPro" id="IPR038765">
    <property type="entry name" value="Papain-like_cys_pep_sf"/>
</dbReference>
<keyword evidence="6" id="KW-0482">Metalloprotease</keyword>
<feature type="compositionally biased region" description="Low complexity" evidence="7">
    <location>
        <begin position="2466"/>
        <end position="2481"/>
    </location>
</feature>
<keyword evidence="4 10" id="KW-0378">Hydrolase</keyword>
<feature type="region of interest" description="Disordered" evidence="7">
    <location>
        <begin position="1466"/>
        <end position="1498"/>
    </location>
</feature>
<feature type="compositionally biased region" description="Polar residues" evidence="7">
    <location>
        <begin position="2555"/>
        <end position="2568"/>
    </location>
</feature>
<evidence type="ECO:0000259" key="8">
    <source>
        <dbReference type="PROSITE" id="PS50235"/>
    </source>
</evidence>
<evidence type="ECO:0000256" key="5">
    <source>
        <dbReference type="ARBA" id="ARBA00022833"/>
    </source>
</evidence>
<keyword evidence="5" id="KW-0862">Zinc</keyword>
<feature type="compositionally biased region" description="Polar residues" evidence="7">
    <location>
        <begin position="1189"/>
        <end position="1199"/>
    </location>
</feature>
<dbReference type="Pfam" id="PF06337">
    <property type="entry name" value="DUSP"/>
    <property type="match status" value="1"/>
</dbReference>
<organism evidence="10 11">
    <name type="scientific">Colletotrichum tabaci</name>
    <dbReference type="NCBI Taxonomy" id="1209068"/>
    <lineage>
        <taxon>Eukaryota</taxon>
        <taxon>Fungi</taxon>
        <taxon>Dikarya</taxon>
        <taxon>Ascomycota</taxon>
        <taxon>Pezizomycotina</taxon>
        <taxon>Sordariomycetes</taxon>
        <taxon>Hypocreomycetidae</taxon>
        <taxon>Glomerellales</taxon>
        <taxon>Glomerellaceae</taxon>
        <taxon>Colletotrichum</taxon>
        <taxon>Colletotrichum destructivum species complex</taxon>
    </lineage>
</organism>
<feature type="region of interest" description="Disordered" evidence="7">
    <location>
        <begin position="2555"/>
        <end position="2618"/>
    </location>
</feature>
<feature type="region of interest" description="Disordered" evidence="7">
    <location>
        <begin position="2074"/>
        <end position="2216"/>
    </location>
</feature>
<feature type="compositionally biased region" description="Basic residues" evidence="7">
    <location>
        <begin position="1019"/>
        <end position="1030"/>
    </location>
</feature>
<dbReference type="FunFam" id="3.30.830.10:FF:000004">
    <property type="entry name" value="Putative insulin-degrading enzyme"/>
    <property type="match status" value="1"/>
</dbReference>
<dbReference type="SUPFAM" id="SSF143791">
    <property type="entry name" value="DUSP-like"/>
    <property type="match status" value="1"/>
</dbReference>